<evidence type="ECO:0000313" key="1">
    <source>
        <dbReference type="EMBL" id="KAI9896085.1"/>
    </source>
</evidence>
<accession>A0ACC0UQR6</accession>
<dbReference type="EMBL" id="CM047949">
    <property type="protein sequence ID" value="KAI9896085.1"/>
    <property type="molecule type" value="Genomic_DNA"/>
</dbReference>
<evidence type="ECO:0000313" key="2">
    <source>
        <dbReference type="Proteomes" id="UP001163324"/>
    </source>
</evidence>
<reference evidence="1" key="1">
    <citation type="submission" date="2022-10" db="EMBL/GenBank/DDBJ databases">
        <title>Complete Genome of Trichothecium roseum strain YXFP-22015, a Plant Pathogen Isolated from Citrus.</title>
        <authorList>
            <person name="Wang Y."/>
            <person name="Zhu L."/>
        </authorList>
    </citation>
    <scope>NUCLEOTIDE SEQUENCE</scope>
    <source>
        <strain evidence="1">YXFP-22015</strain>
    </source>
</reference>
<name>A0ACC0UQR6_9HYPO</name>
<sequence length="2394" mass="266297">MPPKRKRTSASADGTRPSPHRPHDTNIGQYQHDRDDGSSRGRGRNQRNMNRRDSSQGGHGRGGANGSPAPKRRPSGSHQQSHQQSQQQQQQQQQQQEAMPPPSPVIQKAPSQPSTSRPPTPSTAQKAPTPLTPPKLIYHYQHLTDDKLRGWAERGRRETVELGRRARESNDLTELSGLYQEIIQAVIDGRMNPMQAGTCVKEVIGEGEAMDDEDADASPLSTFFLDSFSIIMDIQPDAAALPSIREFLQVANISPVALRKLLEAPVLEKLQLTSGAFGRDAVRYATKVLYRQANYNLLREETEGFSKLITQLYTNYDNNLRPEVAEETFERIKALIGAFDMDVGRVLDVTLDCAAAALVKQYKFFVKLLRVSSWWPQSQIKLAEQVYSGGLPPWATPGYPQWTTTEADEAVNARLRLERDSEFWDRAREVHLNAFFELGGRRVHDATALSNGAKETQSPSHQAWIEATGTLPPPGNRVAAQLLGFKLLFYYSDMRDAEDVLPANLLYLAALLIKIGFISIVDIYPHLSPADEGMDKVREEKTKENEKEALKRGNGQKNALLMAGVLPQGDDDNPDLPKDVRREAAKKAEVSTAKPVEPEALPEAKKEYEQKASLCIQLLTVGALPEALFILGRFPWIPDVFPEALDRVHRILHVALDKVYSDARPVHVGTTPCSVKLMPHWDQSGVPKGTVKLNPLLSRKVMKWPHPDAFDTGDREPLDYHFYWEDWTDNIPVCQTVDDVITLCDTFVNVIGVRIGKDATLLQKLAKIASENLNKDTSEANLARWLVLLRRLLLPALSLTKANSSVVGLIWDIVKRYPITTRFSLYAEWFEGPTSRNTAMVEAFSQARSDTRGTMKRISLTTLPQGAKALAKTSFSSPGIVFKVALEQLESYPNLIEAFVECAKYFTELSYDVLIWSLMNALGKSRSRTQADHALTTSKWLTALSKYTGKVFRRYPLLSPDPVLHYVNNQLLQGNSTDLIILKELISSMGGIVDLADFTDYQILSMAGGEYLKRHTLISAQDKRFDNEKSSKRLLKALTDSKLATQLLVNIAQFRQAAIYNVPEEEAHIKYLSSLLDESHQILVLYLDLLWTFLGPSAFDEVVPSITDLMVSYGLDSSIAFMIGRSSLGHRMFPWRAKDTPTTIENKEKALATPTDGDGDAQMAEPKNADEETKDSPSNDDQKSDDPSQMRATLQPLIDSVRETKPAEIWGKVSPETYVAFWALQLGDLFCPEKNYKQEKERLHKEEAILAKDRTDMTRQGQERKMEKRKALMQLQIDLSEEQAEQKLRQAKWKFFLSKLFQASAPEPSPSPESVADTLLEQCFLPRVVLSPADAEYTYRFIRALHDWNAPGFKLKSLYDRLFNANRIRTLIFTCTVREAENFGRFFKLILEDLSRWHKNDPVPGDRAVKDQPRLGAYEKEGKGPSEQPRLGFALTFDEDGKPETFVEHDKFKTTLYDWHKNLNTALKVCLGGSEWMHIRNAITVLKAVLDYFPAVDFMGTLFLNQLRTITKNEAAGTTNEGEGSRVDLSVAAQGAMSELMKRKTKWMIVQAFRTGQVDASKAETTKAAGLRATAPEFKPEPTQTDSRKGAIEEEDGEVKDGKTQATAATGASRTLDKTRDSLPPRPSVPQREAPRREPAANVPPRASTPRSNQAQAPSGPRNTQHPQGLPERPPPQLPNRPNVPIPGHHDRHGQPPRGYERREDRDPRGPRDPRDMRDHHDSREIRETREPREHRNPRDAWTVELERTERPPSSYMDRRPQEHNWDHSRQNQQDLMSRHGPYERERGHRDSRGGRQHHDKPSDTPATPAQAPPIESQQASADRASLVHPDRGPDSDRAMRHRRPPPSTESMEGVNPARAALIEEATTGPAPTPNRPLRDDGRDRNNRHDPDRRSSRHASGNAQPEEHHGRLQPPDRAPGRNARERSPSTSGHPRNDRPLDREADRPMADRAREPSNFPRPDSHGQEQEQHRAPPAEDHSYGRLNPIQSVGTDPPSGPRGRGRGTPRGPPTGPGSFPNNRPDSRYGPPDTPQAPSDRGTPQGPSSGRGSRRPYDQGQPQTPSGPSTGMHPDRVKNFGTGPNAAPSGSGIHPDRAAHLPGTGNTQLPPPPPQYQSPGPSQGRSNASNNMTPDRQGGNGPMVGNQPDGGFPAGPTGPSDRNRTGGRRQIAGINNMLQANSRPTPAPAPRRNQPRQMLANSDVQVLTGGPSATPPQERSDIGSSKGGSANDEDSSKKDDHEPGRRERESRSDRPSRSSRRNSRDRDRERSPAREKENKDRRDYREREHRSASGAIDGPREERESRRSGRNPMGPPANPPNPGGGMNNGGREGGRSHRDRGHKGGEDWGQGGGGGGGGGGRPHRGPPREPSGQDRKRRDDGTGGGGGGGGGGGDKRRR</sequence>
<organism evidence="1 2">
    <name type="scientific">Trichothecium roseum</name>
    <dbReference type="NCBI Taxonomy" id="47278"/>
    <lineage>
        <taxon>Eukaryota</taxon>
        <taxon>Fungi</taxon>
        <taxon>Dikarya</taxon>
        <taxon>Ascomycota</taxon>
        <taxon>Pezizomycotina</taxon>
        <taxon>Sordariomycetes</taxon>
        <taxon>Hypocreomycetidae</taxon>
        <taxon>Hypocreales</taxon>
        <taxon>Hypocreales incertae sedis</taxon>
        <taxon>Trichothecium</taxon>
    </lineage>
</organism>
<comment type="caution">
    <text evidence="1">The sequence shown here is derived from an EMBL/GenBank/DDBJ whole genome shotgun (WGS) entry which is preliminary data.</text>
</comment>
<protein>
    <submittedName>
        <fullName evidence="1">Uncharacterized protein</fullName>
    </submittedName>
</protein>
<gene>
    <name evidence="1" type="ORF">N3K66_008985</name>
</gene>
<keyword evidence="2" id="KW-1185">Reference proteome</keyword>
<proteinExistence type="predicted"/>
<dbReference type="Proteomes" id="UP001163324">
    <property type="component" value="Chromosome 10"/>
</dbReference>